<dbReference type="AlphaFoldDB" id="A0A7X9FQ69"/>
<evidence type="ECO:0000256" key="1">
    <source>
        <dbReference type="ARBA" id="ARBA00004418"/>
    </source>
</evidence>
<protein>
    <submittedName>
        <fullName evidence="5">Flagellar basal body P-ring formation protein FlgA</fullName>
    </submittedName>
</protein>
<organism evidence="5 6">
    <name type="scientific">SAR324 cluster bacterium</name>
    <dbReference type="NCBI Taxonomy" id="2024889"/>
    <lineage>
        <taxon>Bacteria</taxon>
        <taxon>Deltaproteobacteria</taxon>
        <taxon>SAR324 cluster</taxon>
    </lineage>
</organism>
<dbReference type="EMBL" id="JAAZON010000060">
    <property type="protein sequence ID" value="NMC61848.1"/>
    <property type="molecule type" value="Genomic_DNA"/>
</dbReference>
<gene>
    <name evidence="5" type="primary">flgA</name>
    <name evidence="5" type="ORF">GYA55_01630</name>
</gene>
<dbReference type="Gene3D" id="3.90.1210.10">
    <property type="entry name" value="Antifreeze-like/N-acetylneuraminic acid synthase C-terminal domain"/>
    <property type="match status" value="1"/>
</dbReference>
<evidence type="ECO:0000313" key="6">
    <source>
        <dbReference type="Proteomes" id="UP000524246"/>
    </source>
</evidence>
<evidence type="ECO:0000313" key="5">
    <source>
        <dbReference type="EMBL" id="NMC61848.1"/>
    </source>
</evidence>
<keyword evidence="5" id="KW-0969">Cilium</keyword>
<dbReference type="PANTHER" id="PTHR36307">
    <property type="entry name" value="FLAGELLA BASAL BODY P-RING FORMATION PROTEIN FLGA"/>
    <property type="match status" value="1"/>
</dbReference>
<name>A0A7X9FQ69_9DELT</name>
<dbReference type="SMART" id="SM00858">
    <property type="entry name" value="SAF"/>
    <property type="match status" value="1"/>
</dbReference>
<dbReference type="InterPro" id="IPR039246">
    <property type="entry name" value="Flagellar_FlgA"/>
</dbReference>
<dbReference type="Gene3D" id="2.30.30.760">
    <property type="match status" value="1"/>
</dbReference>
<accession>A0A7X9FQ69</accession>
<dbReference type="GO" id="GO:0042597">
    <property type="term" value="C:periplasmic space"/>
    <property type="evidence" value="ECO:0007669"/>
    <property type="project" value="UniProtKB-SubCell"/>
</dbReference>
<dbReference type="CDD" id="cd11614">
    <property type="entry name" value="SAF_CpaB_FlgA_like"/>
    <property type="match status" value="1"/>
</dbReference>
<keyword evidence="2" id="KW-0732">Signal</keyword>
<keyword evidence="5" id="KW-0282">Flagellum</keyword>
<dbReference type="NCBIfam" id="TIGR03170">
    <property type="entry name" value="flgA_cterm"/>
    <property type="match status" value="1"/>
</dbReference>
<comment type="subcellular location">
    <subcellularLocation>
        <location evidence="1">Periplasm</location>
    </subcellularLocation>
</comment>
<evidence type="ECO:0000256" key="3">
    <source>
        <dbReference type="ARBA" id="ARBA00022764"/>
    </source>
</evidence>
<dbReference type="InterPro" id="IPR013974">
    <property type="entry name" value="SAF"/>
</dbReference>
<evidence type="ECO:0000256" key="2">
    <source>
        <dbReference type="ARBA" id="ARBA00022729"/>
    </source>
</evidence>
<dbReference type="GO" id="GO:0044780">
    <property type="term" value="P:bacterial-type flagellum assembly"/>
    <property type="evidence" value="ECO:0007669"/>
    <property type="project" value="InterPro"/>
</dbReference>
<evidence type="ECO:0000259" key="4">
    <source>
        <dbReference type="SMART" id="SM00858"/>
    </source>
</evidence>
<reference evidence="5 6" key="1">
    <citation type="journal article" date="2020" name="Biotechnol. Biofuels">
        <title>New insights from the biogas microbiome by comprehensive genome-resolved metagenomics of nearly 1600 species originating from multiple anaerobic digesters.</title>
        <authorList>
            <person name="Campanaro S."/>
            <person name="Treu L."/>
            <person name="Rodriguez-R L.M."/>
            <person name="Kovalovszki A."/>
            <person name="Ziels R.M."/>
            <person name="Maus I."/>
            <person name="Zhu X."/>
            <person name="Kougias P.G."/>
            <person name="Basile A."/>
            <person name="Luo G."/>
            <person name="Schluter A."/>
            <person name="Konstantinidis K.T."/>
            <person name="Angelidaki I."/>
        </authorList>
    </citation>
    <scope>NUCLEOTIDE SEQUENCE [LARGE SCALE GENOMIC DNA]</scope>
    <source>
        <strain evidence="5">AS27yjCOA_65</strain>
    </source>
</reference>
<dbReference type="Proteomes" id="UP000524246">
    <property type="component" value="Unassembled WGS sequence"/>
</dbReference>
<keyword evidence="5" id="KW-0966">Cell projection</keyword>
<dbReference type="PANTHER" id="PTHR36307:SF1">
    <property type="entry name" value="FLAGELLA BASAL BODY P-RING FORMATION PROTEIN FLGA"/>
    <property type="match status" value="1"/>
</dbReference>
<dbReference type="Pfam" id="PF13144">
    <property type="entry name" value="ChapFlgA"/>
    <property type="match status" value="1"/>
</dbReference>
<sequence>MRKKFAKLLVILLLVLSVSGEIVIVHAGNAEPAKEYGRSIIVNGRSDITVTTPSITLGDLAEVKSLSPLDDETVIGIKKIIISESPKPGKGMTINASQILDRLKDEGVNLHRIGYTFPSLITVNRASRLLTLQEIKHAIENYFKENGREANIKQSQYDKNIVISPGDAEIKAIPFSTRDSGRGGFDVQVSVNGAEEARFSVMTGVEEWKEVPVAARTLNKGSLIGAEDIRMARLNINALPKDVAMQDSEIIGREVAYEVPQGDFFKESKLNIPPLIPAGQQVTVRYRIKALEATAAGIALDAGVKGQDIRVKNAVSKRIISGTVIEPGLVEVRNQGSAIN</sequence>
<comment type="caution">
    <text evidence="5">The sequence shown here is derived from an EMBL/GenBank/DDBJ whole genome shotgun (WGS) entry which is preliminary data.</text>
</comment>
<keyword evidence="3" id="KW-0574">Periplasm</keyword>
<proteinExistence type="predicted"/>
<dbReference type="InterPro" id="IPR017585">
    <property type="entry name" value="SAF_FlgA"/>
</dbReference>
<feature type="domain" description="SAF" evidence="4">
    <location>
        <begin position="209"/>
        <end position="271"/>
    </location>
</feature>